<protein>
    <submittedName>
        <fullName evidence="6">LysR substrate-binding domain-containing protein</fullName>
    </submittedName>
</protein>
<dbReference type="Gene3D" id="3.40.190.290">
    <property type="match status" value="1"/>
</dbReference>
<evidence type="ECO:0000259" key="5">
    <source>
        <dbReference type="PROSITE" id="PS50931"/>
    </source>
</evidence>
<gene>
    <name evidence="6" type="ORF">ACFFLH_02835</name>
</gene>
<evidence type="ECO:0000256" key="4">
    <source>
        <dbReference type="ARBA" id="ARBA00023163"/>
    </source>
</evidence>
<evidence type="ECO:0000256" key="1">
    <source>
        <dbReference type="ARBA" id="ARBA00009437"/>
    </source>
</evidence>
<comment type="similarity">
    <text evidence="1">Belongs to the LysR transcriptional regulatory family.</text>
</comment>
<dbReference type="InterPro" id="IPR000847">
    <property type="entry name" value="LysR_HTH_N"/>
</dbReference>
<proteinExistence type="inferred from homology"/>
<dbReference type="SUPFAM" id="SSF53850">
    <property type="entry name" value="Periplasmic binding protein-like II"/>
    <property type="match status" value="1"/>
</dbReference>
<evidence type="ECO:0000313" key="7">
    <source>
        <dbReference type="Proteomes" id="UP001589628"/>
    </source>
</evidence>
<keyword evidence="7" id="KW-1185">Reference proteome</keyword>
<keyword evidence="2" id="KW-0805">Transcription regulation</keyword>
<dbReference type="InterPro" id="IPR005119">
    <property type="entry name" value="LysR_subst-bd"/>
</dbReference>
<sequence length="285" mass="32063">MLKTPELTDLHIFQTVAHTGSVTQAAQQLHRVQSNISTRLKHLEELLDEQLFWRQGKGMELTPAGERLLSHSEQLLKQAAEIYQVVKQDEPSGPLRIGSMESTAAVRIPVILAELHQCYPKLAIRLQTGPSQPIAQQVLDRQLDVAFVAHPPEHEQLQQLAIWQEHLVGVSARDGEHQGYLLAFTRGCSYRMVLEQWSQMQGGPQRPLLELNSYHGILSCASAGMGLGIVPRSLLEVYPYRHALQEHPLPTQLAQVTTYMIWLRQRQQPGIEALKQALSQHSAPE</sequence>
<dbReference type="PANTHER" id="PTHR30126:SF40">
    <property type="entry name" value="HTH-TYPE TRANSCRIPTIONAL REGULATOR GLTR"/>
    <property type="match status" value="1"/>
</dbReference>
<evidence type="ECO:0000256" key="2">
    <source>
        <dbReference type="ARBA" id="ARBA00023015"/>
    </source>
</evidence>
<organism evidence="6 7">
    <name type="scientific">Balneatrix alpica</name>
    <dbReference type="NCBI Taxonomy" id="75684"/>
    <lineage>
        <taxon>Bacteria</taxon>
        <taxon>Pseudomonadati</taxon>
        <taxon>Pseudomonadota</taxon>
        <taxon>Gammaproteobacteria</taxon>
        <taxon>Oceanospirillales</taxon>
        <taxon>Balneatrichaceae</taxon>
        <taxon>Balneatrix</taxon>
    </lineage>
</organism>
<dbReference type="EMBL" id="JBHLZN010000001">
    <property type="protein sequence ID" value="MFB9885351.1"/>
    <property type="molecule type" value="Genomic_DNA"/>
</dbReference>
<dbReference type="Gene3D" id="1.10.10.10">
    <property type="entry name" value="Winged helix-like DNA-binding domain superfamily/Winged helix DNA-binding domain"/>
    <property type="match status" value="1"/>
</dbReference>
<reference evidence="6 7" key="1">
    <citation type="submission" date="2024-09" db="EMBL/GenBank/DDBJ databases">
        <authorList>
            <person name="Sun Q."/>
            <person name="Mori K."/>
        </authorList>
    </citation>
    <scope>NUCLEOTIDE SEQUENCE [LARGE SCALE GENOMIC DNA]</scope>
    <source>
        <strain evidence="6 7">ATCC 51285</strain>
    </source>
</reference>
<accession>A0ABV5Z7U1</accession>
<dbReference type="Proteomes" id="UP001589628">
    <property type="component" value="Unassembled WGS sequence"/>
</dbReference>
<dbReference type="PANTHER" id="PTHR30126">
    <property type="entry name" value="HTH-TYPE TRANSCRIPTIONAL REGULATOR"/>
    <property type="match status" value="1"/>
</dbReference>
<dbReference type="Pfam" id="PF03466">
    <property type="entry name" value="LysR_substrate"/>
    <property type="match status" value="1"/>
</dbReference>
<dbReference type="InterPro" id="IPR036390">
    <property type="entry name" value="WH_DNA-bd_sf"/>
</dbReference>
<evidence type="ECO:0000256" key="3">
    <source>
        <dbReference type="ARBA" id="ARBA00023125"/>
    </source>
</evidence>
<keyword evidence="3" id="KW-0238">DNA-binding</keyword>
<evidence type="ECO:0000313" key="6">
    <source>
        <dbReference type="EMBL" id="MFB9885351.1"/>
    </source>
</evidence>
<dbReference type="RefSeq" id="WP_035461297.1">
    <property type="nucleotide sequence ID" value="NZ_JBHLZN010000001.1"/>
</dbReference>
<feature type="domain" description="HTH lysR-type" evidence="5">
    <location>
        <begin position="5"/>
        <end position="62"/>
    </location>
</feature>
<dbReference type="Pfam" id="PF00126">
    <property type="entry name" value="HTH_1"/>
    <property type="match status" value="1"/>
</dbReference>
<name>A0ABV5Z7U1_9GAMM</name>
<dbReference type="PROSITE" id="PS50931">
    <property type="entry name" value="HTH_LYSR"/>
    <property type="match status" value="1"/>
</dbReference>
<dbReference type="InterPro" id="IPR036388">
    <property type="entry name" value="WH-like_DNA-bd_sf"/>
</dbReference>
<dbReference type="SUPFAM" id="SSF46785">
    <property type="entry name" value="Winged helix' DNA-binding domain"/>
    <property type="match status" value="1"/>
</dbReference>
<keyword evidence="4" id="KW-0804">Transcription</keyword>
<comment type="caution">
    <text evidence="6">The sequence shown here is derived from an EMBL/GenBank/DDBJ whole genome shotgun (WGS) entry which is preliminary data.</text>
</comment>